<proteinExistence type="predicted"/>
<accession>A0ABX5X7U1</accession>
<keyword evidence="2" id="KW-1185">Reference proteome</keyword>
<dbReference type="InterPro" id="IPR011122">
    <property type="entry name" value="WavE"/>
</dbReference>
<dbReference type="Proteomes" id="UP000315947">
    <property type="component" value="Chromosome"/>
</dbReference>
<evidence type="ECO:0000313" key="2">
    <source>
        <dbReference type="Proteomes" id="UP000315947"/>
    </source>
</evidence>
<protein>
    <submittedName>
        <fullName evidence="1">Uncharacterized protein</fullName>
    </submittedName>
</protein>
<dbReference type="Pfam" id="PF07507">
    <property type="entry name" value="WavE"/>
    <property type="match status" value="1"/>
</dbReference>
<reference evidence="1 2" key="1">
    <citation type="submission" date="2019-07" db="EMBL/GenBank/DDBJ databases">
        <title>Shewanella sp. YLB-06 whole genomic sequence.</title>
        <authorList>
            <person name="Yu L."/>
        </authorList>
    </citation>
    <scope>NUCLEOTIDE SEQUENCE [LARGE SCALE GENOMIC DNA]</scope>
    <source>
        <strain evidence="1 2">YLB-06</strain>
    </source>
</reference>
<organism evidence="1 2">
    <name type="scientific">Shewanella psychropiezotolerans</name>
    <dbReference type="NCBI Taxonomy" id="2593655"/>
    <lineage>
        <taxon>Bacteria</taxon>
        <taxon>Pseudomonadati</taxon>
        <taxon>Pseudomonadota</taxon>
        <taxon>Gammaproteobacteria</taxon>
        <taxon>Alteromonadales</taxon>
        <taxon>Shewanellaceae</taxon>
        <taxon>Shewanella</taxon>
    </lineage>
</organism>
<sequence length="151" mass="17403">MFSSRHGKGRPTDGLHIDELVLNQDPGQNIIAYDFDGSALKENNNRQIVAIREGLKRVKTKYAIKLRSDNFLLHSGFIGWQQAYPLHNPDLRLFKERVVVSHRLTKLYSDGCPIVRHLCDFFAYGLTEDLLKMWDLPLFHSIKVSLVRANI</sequence>
<name>A0ABX5X7U1_9GAMM</name>
<gene>
    <name evidence="1" type="ORF">FM037_00600</name>
</gene>
<dbReference type="EMBL" id="CP041614">
    <property type="protein sequence ID" value="QDO86482.1"/>
    <property type="molecule type" value="Genomic_DNA"/>
</dbReference>
<evidence type="ECO:0000313" key="1">
    <source>
        <dbReference type="EMBL" id="QDO86482.1"/>
    </source>
</evidence>